<dbReference type="EMBL" id="QRMZ01000007">
    <property type="protein sequence ID" value="RHK06874.1"/>
    <property type="molecule type" value="Genomic_DNA"/>
</dbReference>
<dbReference type="AlphaFoldDB" id="A0A377KTS4"/>
<reference evidence="4 5" key="1">
    <citation type="submission" date="2018-08" db="EMBL/GenBank/DDBJ databases">
        <title>A genome reference for cultivated species of the human gut microbiota.</title>
        <authorList>
            <person name="Zou Y."/>
            <person name="Xue W."/>
            <person name="Luo G."/>
        </authorList>
    </citation>
    <scope>NUCLEOTIDE SEQUENCE [LARGE SCALE GENOMIC DNA]</scope>
    <source>
        <strain evidence="4 5">AF48-16</strain>
    </source>
</reference>
<feature type="transmembrane region" description="Helical" evidence="1">
    <location>
        <begin position="92"/>
        <end position="110"/>
    </location>
</feature>
<evidence type="ECO:0000259" key="2">
    <source>
        <dbReference type="Pfam" id="PF14018"/>
    </source>
</evidence>
<keyword evidence="1" id="KW-0472">Membrane</keyword>
<dbReference type="EMBL" id="JARQDV010000004">
    <property type="protein sequence ID" value="MDT2964829.1"/>
    <property type="molecule type" value="Genomic_DNA"/>
</dbReference>
<feature type="transmembrane region" description="Helical" evidence="1">
    <location>
        <begin position="52"/>
        <end position="71"/>
    </location>
</feature>
<dbReference type="Pfam" id="PF14018">
    <property type="entry name" value="DUF4234"/>
    <property type="match status" value="1"/>
</dbReference>
<dbReference type="Proteomes" id="UP000286288">
    <property type="component" value="Unassembled WGS sequence"/>
</dbReference>
<proteinExistence type="predicted"/>
<dbReference type="Proteomes" id="UP001268896">
    <property type="component" value="Unassembled WGS sequence"/>
</dbReference>
<comment type="caution">
    <text evidence="4">The sequence shown here is derived from an EMBL/GenBank/DDBJ whole genome shotgun (WGS) entry which is preliminary data.</text>
</comment>
<name>A0A377KTS4_ENTCA</name>
<feature type="domain" description="DUF4234" evidence="2">
    <location>
        <begin position="11"/>
        <end position="52"/>
    </location>
</feature>
<sequence length="144" mass="16711">MNYNYGVRKKSVVSVILLTFITCGIYTFFWMYQTTKELAEYSGDNRLSPETSILLTILTCGLYQIYWWYRIADIFMSAQQRANMPRLSDNKILFVVLSLFAFDFINMAILQGDMNQMWEAADQNAMMSSATSNDSSDSDDWVDY</sequence>
<keyword evidence="1" id="KW-1133">Transmembrane helix</keyword>
<evidence type="ECO:0000256" key="1">
    <source>
        <dbReference type="SAM" id="Phobius"/>
    </source>
</evidence>
<dbReference type="InterPro" id="IPR025328">
    <property type="entry name" value="DUF4234"/>
</dbReference>
<evidence type="ECO:0000313" key="3">
    <source>
        <dbReference type="EMBL" id="MDT2964829.1"/>
    </source>
</evidence>
<dbReference type="RefSeq" id="WP_034857985.1">
    <property type="nucleotide sequence ID" value="NZ_BJMG01000012.1"/>
</dbReference>
<protein>
    <submittedName>
        <fullName evidence="4">DUF4234 domain-containing protein</fullName>
    </submittedName>
</protein>
<gene>
    <name evidence="4" type="ORF">DW084_06805</name>
    <name evidence="3" type="ORF">P7I32_09400</name>
</gene>
<evidence type="ECO:0000313" key="5">
    <source>
        <dbReference type="Proteomes" id="UP000286288"/>
    </source>
</evidence>
<feature type="transmembrane region" description="Helical" evidence="1">
    <location>
        <begin position="12"/>
        <end position="32"/>
    </location>
</feature>
<accession>A0A377KTS4</accession>
<evidence type="ECO:0000313" key="4">
    <source>
        <dbReference type="EMBL" id="RHK06874.1"/>
    </source>
</evidence>
<keyword evidence="1" id="KW-0812">Transmembrane</keyword>
<organism evidence="4 5">
    <name type="scientific">Enterococcus casseliflavus</name>
    <name type="common">Enterococcus flavescens</name>
    <dbReference type="NCBI Taxonomy" id="37734"/>
    <lineage>
        <taxon>Bacteria</taxon>
        <taxon>Bacillati</taxon>
        <taxon>Bacillota</taxon>
        <taxon>Bacilli</taxon>
        <taxon>Lactobacillales</taxon>
        <taxon>Enterococcaceae</taxon>
        <taxon>Enterococcus</taxon>
    </lineage>
</organism>
<reference evidence="3" key="2">
    <citation type="submission" date="2023-03" db="EMBL/GenBank/DDBJ databases">
        <authorList>
            <person name="Shen W."/>
            <person name="Cai J."/>
        </authorList>
    </citation>
    <scope>NUCLEOTIDE SEQUENCE</scope>
    <source>
        <strain evidence="3">K72-2</strain>
    </source>
</reference>